<gene>
    <name evidence="1" type="ORF">FMM06_03815</name>
</gene>
<protein>
    <submittedName>
        <fullName evidence="1">Uncharacterized protein</fullName>
    </submittedName>
</protein>
<proteinExistence type="predicted"/>
<keyword evidence="2" id="KW-1185">Reference proteome</keyword>
<dbReference type="AlphaFoldDB" id="A0A552UGE6"/>
<evidence type="ECO:0000313" key="2">
    <source>
        <dbReference type="Proteomes" id="UP000317894"/>
    </source>
</evidence>
<dbReference type="EMBL" id="VJWA01000001">
    <property type="protein sequence ID" value="TRW17313.1"/>
    <property type="molecule type" value="Genomic_DNA"/>
</dbReference>
<sequence>MRLRSIFGGVLRGRGGAVSGIAAILLPVTLGTAGLVIEHGRGLVEKVENQRIADLSAYAGAVAYNTTVSQNAMTNAAKAVAALNGIPAASVNVALVTSPAAPANSAVRVTVTTNVTMMLSRVVGAPATLAVPAEAFAELRPSVDSCILALAASGGGVQMIGGAQLNAPACVTASNAAISVPCGTGLRAVGVAYNSAALPSQPCGGIQGPNGSAATIVKKVTNDPLAGNADIATARARLVPVAALTAPGAPVGPGVPAIAAPTGTFLDIELGYDDAKTKTQAIALGCTATKSGSTWTLNCPPGDHRFKTVSVGGGLAVEFVGNSLTNNFFSMAMSTGPAINFGNANYLFMQGLTIGYGGVTFGTGTLNVIGGLSTGATTTIGSTNVSVTGDATFNSTTRLTGNGRLWVGGNLTTKDTPSIAQPEIRVGGNFAVTSPSAFNSITQLSVGGAMTIGTYGTMSFGGGTWNIVGGLTTGGSSTITIGAGNFTIGRSASTCSGAQFSLCSSAASLIFAGPSSFVLQAGVAATGGSILVLGSSGTTNSFRIGASTNGNAVQIGGGATFRTGDATGVSSIFELGGHLNIASGGGSCTVIGAASQHDIAGSILTAGATVLGAGVYTVTGSIGIGANGGGNVMCNGANTGLLANGVSMIVGAAGAALTGACAEQAFCVAAGYQTVVVTTPTAGTYKRLVVVGPATGARGAYFAQGASATTLSGLFYFPVGAIRFDGAASVGNGAGECLQLIGKEITLSGGSLLASTCISGTASGGKVVLIK</sequence>
<dbReference type="OrthoDB" id="7942030at2"/>
<dbReference type="Proteomes" id="UP000317894">
    <property type="component" value="Unassembled WGS sequence"/>
</dbReference>
<reference evidence="1 2" key="1">
    <citation type="submission" date="2019-07" db="EMBL/GenBank/DDBJ databases">
        <title>Novel species isolated from glacier.</title>
        <authorList>
            <person name="Liu Q."/>
            <person name="Xin Y.-H."/>
        </authorList>
    </citation>
    <scope>NUCLEOTIDE SEQUENCE [LARGE SCALE GENOMIC DNA]</scope>
    <source>
        <strain evidence="1 2">LB1R16</strain>
    </source>
</reference>
<name>A0A552UGE6_9SPHN</name>
<dbReference type="RefSeq" id="WP_143554858.1">
    <property type="nucleotide sequence ID" value="NZ_VJWA01000001.1"/>
</dbReference>
<accession>A0A552UGE6</accession>
<evidence type="ECO:0000313" key="1">
    <source>
        <dbReference type="EMBL" id="TRW17313.1"/>
    </source>
</evidence>
<comment type="caution">
    <text evidence="1">The sequence shown here is derived from an EMBL/GenBank/DDBJ whole genome shotgun (WGS) entry which is preliminary data.</text>
</comment>
<organism evidence="1 2">
    <name type="scientific">Glacieibacterium frigidum</name>
    <dbReference type="NCBI Taxonomy" id="2593303"/>
    <lineage>
        <taxon>Bacteria</taxon>
        <taxon>Pseudomonadati</taxon>
        <taxon>Pseudomonadota</taxon>
        <taxon>Alphaproteobacteria</taxon>
        <taxon>Sphingomonadales</taxon>
        <taxon>Sphingosinicellaceae</taxon>
        <taxon>Glacieibacterium</taxon>
    </lineage>
</organism>